<proteinExistence type="predicted"/>
<dbReference type="Pfam" id="PF19993">
    <property type="entry name" value="DO-GTPase2"/>
    <property type="match status" value="1"/>
</dbReference>
<protein>
    <recommendedName>
        <fullName evidence="1">Double-GTPase 2 domain-containing protein</fullName>
    </recommendedName>
</protein>
<dbReference type="InterPro" id="IPR045528">
    <property type="entry name" value="DO-GTPase2"/>
</dbReference>
<evidence type="ECO:0000259" key="1">
    <source>
        <dbReference type="Pfam" id="PF19993"/>
    </source>
</evidence>
<evidence type="ECO:0000313" key="2">
    <source>
        <dbReference type="EMBL" id="MFC0320728.1"/>
    </source>
</evidence>
<dbReference type="RefSeq" id="WP_377477644.1">
    <property type="nucleotide sequence ID" value="NZ_JBHLWO010000002.1"/>
</dbReference>
<comment type="caution">
    <text evidence="2">The sequence shown here is derived from an EMBL/GenBank/DDBJ whole genome shotgun (WGS) entry which is preliminary data.</text>
</comment>
<sequence length="319" mass="35845">MAGNCLKEDCYPEETGCNHEGCDDLSDCQFYKKEADQSSSEEKVKDDFYVRVPWTGNTFGLQDLNFLTSTSPVILIGVTGVASAGKTTFLATLYCLLRHGHKIGSYQFAGSLTLTGWENIAWYLSWNTRNDIQFPPHTSSNAGRIPGLLHISLRNESGDKKDLIFTDAPGEWFGHWIVNKNDSNAAGAQWVHEYADAFLLFADCETLSGTQLGKARQQTKQVADRLKHNLNHRPLGLVWSKSDIKLDEEVKKQISDHIQNAPIPNYQEFETSVRNDISTDLQLNILESIDWILTALSGETNELPQVERFAPTDLFLSKR</sequence>
<accession>A0ABV6HS31</accession>
<name>A0ABV6HS31_9SPHI</name>
<dbReference type="InterPro" id="IPR027417">
    <property type="entry name" value="P-loop_NTPase"/>
</dbReference>
<reference evidence="2 3" key="1">
    <citation type="submission" date="2024-09" db="EMBL/GenBank/DDBJ databases">
        <authorList>
            <person name="Sun Q."/>
            <person name="Mori K."/>
        </authorList>
    </citation>
    <scope>NUCLEOTIDE SEQUENCE [LARGE SCALE GENOMIC DNA]</scope>
    <source>
        <strain evidence="2 3">CCM 7765</strain>
    </source>
</reference>
<keyword evidence="3" id="KW-1185">Reference proteome</keyword>
<dbReference type="Proteomes" id="UP001589774">
    <property type="component" value="Unassembled WGS sequence"/>
</dbReference>
<dbReference type="SUPFAM" id="SSF52540">
    <property type="entry name" value="P-loop containing nucleoside triphosphate hydrolases"/>
    <property type="match status" value="1"/>
</dbReference>
<dbReference type="Gene3D" id="3.40.50.300">
    <property type="entry name" value="P-loop containing nucleotide triphosphate hydrolases"/>
    <property type="match status" value="1"/>
</dbReference>
<feature type="domain" description="Double-GTPase 2" evidence="1">
    <location>
        <begin position="74"/>
        <end position="284"/>
    </location>
</feature>
<dbReference type="EMBL" id="JBHLWO010000002">
    <property type="protein sequence ID" value="MFC0320728.1"/>
    <property type="molecule type" value="Genomic_DNA"/>
</dbReference>
<evidence type="ECO:0000313" key="3">
    <source>
        <dbReference type="Proteomes" id="UP001589774"/>
    </source>
</evidence>
<organism evidence="2 3">
    <name type="scientific">Olivibacter oleidegradans</name>
    <dbReference type="NCBI Taxonomy" id="760123"/>
    <lineage>
        <taxon>Bacteria</taxon>
        <taxon>Pseudomonadati</taxon>
        <taxon>Bacteroidota</taxon>
        <taxon>Sphingobacteriia</taxon>
        <taxon>Sphingobacteriales</taxon>
        <taxon>Sphingobacteriaceae</taxon>
        <taxon>Olivibacter</taxon>
    </lineage>
</organism>
<gene>
    <name evidence="2" type="ORF">ACFFI0_20550</name>
</gene>